<evidence type="ECO:0000256" key="6">
    <source>
        <dbReference type="ARBA" id="ARBA00049348"/>
    </source>
</evidence>
<evidence type="ECO:0000313" key="9">
    <source>
        <dbReference type="Proteomes" id="UP000178873"/>
    </source>
</evidence>
<comment type="catalytic activity">
    <reaction evidence="1">
        <text>a 4-O-methyl-thymidine in DNA + L-cysteinyl-[protein] = a thymidine in DNA + S-methyl-L-cysteinyl-[protein]</text>
        <dbReference type="Rhea" id="RHEA:53428"/>
        <dbReference type="Rhea" id="RHEA-COMP:10131"/>
        <dbReference type="Rhea" id="RHEA-COMP:10132"/>
        <dbReference type="Rhea" id="RHEA-COMP:13555"/>
        <dbReference type="Rhea" id="RHEA-COMP:13556"/>
        <dbReference type="ChEBI" id="CHEBI:29950"/>
        <dbReference type="ChEBI" id="CHEBI:82612"/>
        <dbReference type="ChEBI" id="CHEBI:137386"/>
        <dbReference type="ChEBI" id="CHEBI:137387"/>
        <dbReference type="EC" id="2.1.1.63"/>
    </reaction>
</comment>
<feature type="domain" description="Methylated-DNA-[protein]-cysteine S-methyltransferase DNA binding" evidence="7">
    <location>
        <begin position="10"/>
        <end position="87"/>
    </location>
</feature>
<keyword evidence="2" id="KW-0489">Methyltransferase</keyword>
<comment type="caution">
    <text evidence="8">The sequence shown here is derived from an EMBL/GenBank/DDBJ whole genome shotgun (WGS) entry which is preliminary data.</text>
</comment>
<dbReference type="NCBIfam" id="TIGR00589">
    <property type="entry name" value="ogt"/>
    <property type="match status" value="1"/>
</dbReference>
<dbReference type="PANTHER" id="PTHR10815:SF13">
    <property type="entry name" value="METHYLATED-DNA--PROTEIN-CYSTEINE METHYLTRANSFERASE"/>
    <property type="match status" value="1"/>
</dbReference>
<dbReference type="GO" id="GO:0032259">
    <property type="term" value="P:methylation"/>
    <property type="evidence" value="ECO:0007669"/>
    <property type="project" value="UniProtKB-KW"/>
</dbReference>
<dbReference type="InterPro" id="IPR036217">
    <property type="entry name" value="MethylDNA_cys_MeTrfase_DNAb"/>
</dbReference>
<dbReference type="Proteomes" id="UP000178873">
    <property type="component" value="Unassembled WGS sequence"/>
</dbReference>
<dbReference type="GO" id="GO:0006281">
    <property type="term" value="P:DNA repair"/>
    <property type="evidence" value="ECO:0007669"/>
    <property type="project" value="UniProtKB-KW"/>
</dbReference>
<dbReference type="PANTHER" id="PTHR10815">
    <property type="entry name" value="METHYLATED-DNA--PROTEIN-CYSTEINE METHYLTRANSFERASE"/>
    <property type="match status" value="1"/>
</dbReference>
<keyword evidence="3" id="KW-0808">Transferase</keyword>
<evidence type="ECO:0000259" key="7">
    <source>
        <dbReference type="Pfam" id="PF01035"/>
    </source>
</evidence>
<evidence type="ECO:0000256" key="3">
    <source>
        <dbReference type="ARBA" id="ARBA00022679"/>
    </source>
</evidence>
<protein>
    <recommendedName>
        <fullName evidence="7">Methylated-DNA-[protein]-cysteine S-methyltransferase DNA binding domain-containing protein</fullName>
    </recommendedName>
</protein>
<dbReference type="Gene3D" id="1.10.10.10">
    <property type="entry name" value="Winged helix-like DNA-binding domain superfamily/Winged helix DNA-binding domain"/>
    <property type="match status" value="1"/>
</dbReference>
<evidence type="ECO:0000256" key="4">
    <source>
        <dbReference type="ARBA" id="ARBA00022763"/>
    </source>
</evidence>
<evidence type="ECO:0000256" key="2">
    <source>
        <dbReference type="ARBA" id="ARBA00022603"/>
    </source>
</evidence>
<dbReference type="InterPro" id="IPR014048">
    <property type="entry name" value="MethylDNA_cys_MeTrfase_DNA-bd"/>
</dbReference>
<evidence type="ECO:0000313" key="8">
    <source>
        <dbReference type="EMBL" id="OHA17658.1"/>
    </source>
</evidence>
<name>A0A1G2M1A0_9BACT</name>
<dbReference type="Pfam" id="PF01035">
    <property type="entry name" value="DNA_binding_1"/>
    <property type="match status" value="1"/>
</dbReference>
<accession>A0A1G2M1A0</accession>
<dbReference type="STRING" id="1802301.A2664_03505"/>
<sequence length="90" mass="10261">MTRKKIKNSFKERVYTVVALIPKGKVLTYGEVARRAKSPRAYRAVGNILKRNFNPAIPCHRVICSDGSIGEYNRGRERKIALLKREGFVV</sequence>
<proteinExistence type="predicted"/>
<keyword evidence="5" id="KW-0234">DNA repair</keyword>
<dbReference type="InterPro" id="IPR036388">
    <property type="entry name" value="WH-like_DNA-bd_sf"/>
</dbReference>
<dbReference type="GO" id="GO:0003908">
    <property type="term" value="F:methylated-DNA-[protein]-cysteine S-methyltransferase activity"/>
    <property type="evidence" value="ECO:0007669"/>
    <property type="project" value="UniProtKB-EC"/>
</dbReference>
<dbReference type="SUPFAM" id="SSF46767">
    <property type="entry name" value="Methylated DNA-protein cysteine methyltransferase, C-terminal domain"/>
    <property type="match status" value="1"/>
</dbReference>
<organism evidence="8 9">
    <name type="scientific">Candidatus Taylorbacteria bacterium RIFCSPHIGHO2_01_FULL_46_22b</name>
    <dbReference type="NCBI Taxonomy" id="1802301"/>
    <lineage>
        <taxon>Bacteria</taxon>
        <taxon>Candidatus Tayloriibacteriota</taxon>
    </lineage>
</organism>
<evidence type="ECO:0000256" key="5">
    <source>
        <dbReference type="ARBA" id="ARBA00023204"/>
    </source>
</evidence>
<dbReference type="PROSITE" id="PS00374">
    <property type="entry name" value="MGMT"/>
    <property type="match status" value="1"/>
</dbReference>
<dbReference type="EMBL" id="MHRF01000013">
    <property type="protein sequence ID" value="OHA17658.1"/>
    <property type="molecule type" value="Genomic_DNA"/>
</dbReference>
<keyword evidence="4" id="KW-0227">DNA damage</keyword>
<evidence type="ECO:0000256" key="1">
    <source>
        <dbReference type="ARBA" id="ARBA00001286"/>
    </source>
</evidence>
<gene>
    <name evidence="8" type="ORF">A2664_03505</name>
</gene>
<dbReference type="AlphaFoldDB" id="A0A1G2M1A0"/>
<reference evidence="8 9" key="1">
    <citation type="journal article" date="2016" name="Nat. Commun.">
        <title>Thousands of microbial genomes shed light on interconnected biogeochemical processes in an aquifer system.</title>
        <authorList>
            <person name="Anantharaman K."/>
            <person name="Brown C.T."/>
            <person name="Hug L.A."/>
            <person name="Sharon I."/>
            <person name="Castelle C.J."/>
            <person name="Probst A.J."/>
            <person name="Thomas B.C."/>
            <person name="Singh A."/>
            <person name="Wilkins M.J."/>
            <person name="Karaoz U."/>
            <person name="Brodie E.L."/>
            <person name="Williams K.H."/>
            <person name="Hubbard S.S."/>
            <person name="Banfield J.F."/>
        </authorList>
    </citation>
    <scope>NUCLEOTIDE SEQUENCE [LARGE SCALE GENOMIC DNA]</scope>
</reference>
<dbReference type="CDD" id="cd06445">
    <property type="entry name" value="ATase"/>
    <property type="match status" value="1"/>
</dbReference>
<dbReference type="InterPro" id="IPR001497">
    <property type="entry name" value="MethylDNA_cys_MeTrfase_AS"/>
</dbReference>
<comment type="catalytic activity">
    <reaction evidence="6">
        <text>a 6-O-methyl-2'-deoxyguanosine in DNA + L-cysteinyl-[protein] = S-methyl-L-cysteinyl-[protein] + a 2'-deoxyguanosine in DNA</text>
        <dbReference type="Rhea" id="RHEA:24000"/>
        <dbReference type="Rhea" id="RHEA-COMP:10131"/>
        <dbReference type="Rhea" id="RHEA-COMP:10132"/>
        <dbReference type="Rhea" id="RHEA-COMP:11367"/>
        <dbReference type="Rhea" id="RHEA-COMP:11368"/>
        <dbReference type="ChEBI" id="CHEBI:29950"/>
        <dbReference type="ChEBI" id="CHEBI:82612"/>
        <dbReference type="ChEBI" id="CHEBI:85445"/>
        <dbReference type="ChEBI" id="CHEBI:85448"/>
        <dbReference type="EC" id="2.1.1.63"/>
    </reaction>
</comment>